<dbReference type="EMBL" id="JBHFEH010000009">
    <property type="protein sequence ID" value="KAL2056082.1"/>
    <property type="molecule type" value="Genomic_DNA"/>
</dbReference>
<sequence>MEPFPRLTVDDVMLTESCGQHEPANKPLIEEPTDTWADTERGDNAIRPLRGFWMLGAQLKKHGVRVKNHFDAEVSTDHADVLMLFCCLISGFIDSTTYNAYGTFVSMQTGNTIFIGIGSSTGQSILEPRGWVKSVVSIASFILGSFFFSRLHRLFTPLRRSTLVSSFLLQSIFVFVTASLTRADILSGSAIRSKTDWEPEISIALLSFQSAGQLVGSRVLSLSEIPSVVVTSVLCDLASDPQLVTGWNSNIKRNRRTLAFLGILVGALAGGWLSARTGRIQGPLQVSGGLKIMVTLAWVVWPEKIKG</sequence>
<evidence type="ECO:0000313" key="2">
    <source>
        <dbReference type="Proteomes" id="UP001590951"/>
    </source>
</evidence>
<dbReference type="InterPro" id="IPR010699">
    <property type="entry name" value="DUF1275"/>
</dbReference>
<dbReference type="Proteomes" id="UP001590951">
    <property type="component" value="Unassembled WGS sequence"/>
</dbReference>
<evidence type="ECO:0008006" key="3">
    <source>
        <dbReference type="Google" id="ProtNLM"/>
    </source>
</evidence>
<dbReference type="Pfam" id="PF06912">
    <property type="entry name" value="DUF1275"/>
    <property type="match status" value="1"/>
</dbReference>
<organism evidence="1 2">
    <name type="scientific">Lepraria finkii</name>
    <dbReference type="NCBI Taxonomy" id="1340010"/>
    <lineage>
        <taxon>Eukaryota</taxon>
        <taxon>Fungi</taxon>
        <taxon>Dikarya</taxon>
        <taxon>Ascomycota</taxon>
        <taxon>Pezizomycotina</taxon>
        <taxon>Lecanoromycetes</taxon>
        <taxon>OSLEUM clade</taxon>
        <taxon>Lecanoromycetidae</taxon>
        <taxon>Lecanorales</taxon>
        <taxon>Lecanorineae</taxon>
        <taxon>Stereocaulaceae</taxon>
        <taxon>Lepraria</taxon>
    </lineage>
</organism>
<name>A0ABR4BE04_9LECA</name>
<comment type="caution">
    <text evidence="1">The sequence shown here is derived from an EMBL/GenBank/DDBJ whole genome shotgun (WGS) entry which is preliminary data.</text>
</comment>
<accession>A0ABR4BE04</accession>
<proteinExistence type="predicted"/>
<dbReference type="PANTHER" id="PTHR37488">
    <property type="entry name" value="DUF1275 DOMAIN-CONTAINING PROTEIN"/>
    <property type="match status" value="1"/>
</dbReference>
<dbReference type="PANTHER" id="PTHR37488:SF7">
    <property type="entry name" value="DUF1275 DOMAIN PROTEIN"/>
    <property type="match status" value="1"/>
</dbReference>
<gene>
    <name evidence="1" type="ORF">ABVK25_003725</name>
</gene>
<reference evidence="1 2" key="1">
    <citation type="submission" date="2024-09" db="EMBL/GenBank/DDBJ databases">
        <title>Rethinking Asexuality: The Enigmatic Case of Functional Sexual Genes in Lepraria (Stereocaulaceae).</title>
        <authorList>
            <person name="Doellman M."/>
            <person name="Sun Y."/>
            <person name="Barcenas-Pena A."/>
            <person name="Lumbsch H.T."/>
            <person name="Grewe F."/>
        </authorList>
    </citation>
    <scope>NUCLEOTIDE SEQUENCE [LARGE SCALE GENOMIC DNA]</scope>
    <source>
        <strain evidence="1 2">Grewe 0041</strain>
    </source>
</reference>
<protein>
    <recommendedName>
        <fullName evidence="3">DUF1275 domain protein</fullName>
    </recommendedName>
</protein>
<keyword evidence="2" id="KW-1185">Reference proteome</keyword>
<evidence type="ECO:0000313" key="1">
    <source>
        <dbReference type="EMBL" id="KAL2056082.1"/>
    </source>
</evidence>